<dbReference type="STRING" id="1122185.N792_11535"/>
<protein>
    <submittedName>
        <fullName evidence="1">Methylase</fullName>
    </submittedName>
</protein>
<dbReference type="Proteomes" id="UP000030017">
    <property type="component" value="Unassembled WGS sequence"/>
</dbReference>
<gene>
    <name evidence="1" type="ORF">N792_11535</name>
</gene>
<accession>A0A0A0EQE1</accession>
<keyword evidence="1" id="KW-0808">Transferase</keyword>
<sequence>MIDKPFSPSCERNREPILAVLRTRFADRRHVLEIGSGTGQHAVHFAAAMPWLVWQCSDRAEHLPGIRQWLAEAALPNTPEPLVLDVATDPWPLPLLPLPPAGEGWGEGARSAARGTAMREGVAAFDAVFSANTLHIMGWPEVEAFFAGIDRALPPGEPAAPPTATLVVYGPFNYAGRYTSDSNRAFDGWLQARDPRSAIRDFEAVDALARAIGLRLVEDVAMPANNRSLVWVR</sequence>
<dbReference type="EMBL" id="AVPS01000007">
    <property type="protein sequence ID" value="KGM51362.1"/>
    <property type="molecule type" value="Genomic_DNA"/>
</dbReference>
<name>A0A0A0EQE1_9GAMM</name>
<dbReference type="Pfam" id="PF06080">
    <property type="entry name" value="DUF938"/>
    <property type="match status" value="1"/>
</dbReference>
<evidence type="ECO:0000313" key="2">
    <source>
        <dbReference type="Proteomes" id="UP000030017"/>
    </source>
</evidence>
<dbReference type="PANTHER" id="PTHR20974">
    <property type="entry name" value="UPF0585 PROTEIN CG18661"/>
    <property type="match status" value="1"/>
</dbReference>
<dbReference type="SUPFAM" id="SSF53335">
    <property type="entry name" value="S-adenosyl-L-methionine-dependent methyltransferases"/>
    <property type="match status" value="1"/>
</dbReference>
<dbReference type="GO" id="GO:0032259">
    <property type="term" value="P:methylation"/>
    <property type="evidence" value="ECO:0007669"/>
    <property type="project" value="UniProtKB-KW"/>
</dbReference>
<dbReference type="GO" id="GO:0008168">
    <property type="term" value="F:methyltransferase activity"/>
    <property type="evidence" value="ECO:0007669"/>
    <property type="project" value="UniProtKB-KW"/>
</dbReference>
<keyword evidence="1" id="KW-0489">Methyltransferase</keyword>
<dbReference type="PANTHER" id="PTHR20974:SF0">
    <property type="entry name" value="UPF0585 PROTEIN CG18661"/>
    <property type="match status" value="1"/>
</dbReference>
<comment type="caution">
    <text evidence="1">The sequence shown here is derived from an EMBL/GenBank/DDBJ whole genome shotgun (WGS) entry which is preliminary data.</text>
</comment>
<dbReference type="InterPro" id="IPR010342">
    <property type="entry name" value="DUF938"/>
</dbReference>
<dbReference type="AlphaFoldDB" id="A0A0A0EQE1"/>
<dbReference type="InterPro" id="IPR029063">
    <property type="entry name" value="SAM-dependent_MTases_sf"/>
</dbReference>
<evidence type="ECO:0000313" key="1">
    <source>
        <dbReference type="EMBL" id="KGM51362.1"/>
    </source>
</evidence>
<dbReference type="OrthoDB" id="5563826at2"/>
<reference evidence="1 2" key="1">
    <citation type="submission" date="2013-08" db="EMBL/GenBank/DDBJ databases">
        <title>Genome sequencing of Lysobacter.</title>
        <authorList>
            <person name="Zhang S."/>
            <person name="Wang G."/>
        </authorList>
    </citation>
    <scope>NUCLEOTIDE SEQUENCE [LARGE SCALE GENOMIC DNA]</scope>
    <source>
        <strain evidence="1 2">Ko07</strain>
    </source>
</reference>
<proteinExistence type="predicted"/>
<keyword evidence="2" id="KW-1185">Reference proteome</keyword>
<organism evidence="1 2">
    <name type="scientific">Lysobacter concretionis Ko07 = DSM 16239</name>
    <dbReference type="NCBI Taxonomy" id="1122185"/>
    <lineage>
        <taxon>Bacteria</taxon>
        <taxon>Pseudomonadati</taxon>
        <taxon>Pseudomonadota</taxon>
        <taxon>Gammaproteobacteria</taxon>
        <taxon>Lysobacterales</taxon>
        <taxon>Lysobacteraceae</taxon>
        <taxon>Novilysobacter</taxon>
    </lineage>
</organism>
<dbReference type="Gene3D" id="3.40.50.150">
    <property type="entry name" value="Vaccinia Virus protein VP39"/>
    <property type="match status" value="1"/>
</dbReference>
<dbReference type="eggNOG" id="COG0500">
    <property type="taxonomic scope" value="Bacteria"/>
</dbReference>
<dbReference type="RefSeq" id="WP_036194619.1">
    <property type="nucleotide sequence ID" value="NZ_AVPS01000007.1"/>
</dbReference>